<sequence length="61" mass="7009">MNDNLIPFPNIKRVSSAPSERATSNSELIELRAAFDRARAEWPIEIAELPEENKIYSHNKK</sequence>
<accession>A0A3E0DK01</accession>
<dbReference type="AlphaFoldDB" id="A0A3E0DK01"/>
<comment type="caution">
    <text evidence="2">The sequence shown here is derived from an EMBL/GenBank/DDBJ whole genome shotgun (WGS) entry which is preliminary data.</text>
</comment>
<dbReference type="RefSeq" id="WP_115898015.1">
    <property type="nucleotide sequence ID" value="NZ_QUNG01000007.1"/>
</dbReference>
<dbReference type="OrthoDB" id="6107720at2"/>
<proteinExistence type="predicted"/>
<gene>
    <name evidence="2" type="ORF">DFP81_107196</name>
</gene>
<dbReference type="EMBL" id="QUNG01000007">
    <property type="protein sequence ID" value="REG83016.1"/>
    <property type="molecule type" value="Genomic_DNA"/>
</dbReference>
<protein>
    <submittedName>
        <fullName evidence="2">Uncharacterized protein</fullName>
    </submittedName>
</protein>
<evidence type="ECO:0000313" key="2">
    <source>
        <dbReference type="EMBL" id="REG83016.1"/>
    </source>
</evidence>
<evidence type="ECO:0000313" key="3">
    <source>
        <dbReference type="Proteomes" id="UP000256542"/>
    </source>
</evidence>
<feature type="region of interest" description="Disordered" evidence="1">
    <location>
        <begin position="1"/>
        <end position="24"/>
    </location>
</feature>
<keyword evidence="3" id="KW-1185">Reference proteome</keyword>
<evidence type="ECO:0000256" key="1">
    <source>
        <dbReference type="SAM" id="MobiDB-lite"/>
    </source>
</evidence>
<organism evidence="2 3">
    <name type="scientific">Marinomonas pollencensis</name>
    <dbReference type="NCBI Taxonomy" id="491954"/>
    <lineage>
        <taxon>Bacteria</taxon>
        <taxon>Pseudomonadati</taxon>
        <taxon>Pseudomonadota</taxon>
        <taxon>Gammaproteobacteria</taxon>
        <taxon>Oceanospirillales</taxon>
        <taxon>Oceanospirillaceae</taxon>
        <taxon>Marinomonas</taxon>
    </lineage>
</organism>
<reference evidence="2 3" key="1">
    <citation type="submission" date="2018-08" db="EMBL/GenBank/DDBJ databases">
        <title>Genomic Encyclopedia of Type Strains, Phase III (KMG-III): the genomes of soil and plant-associated and newly described type strains.</title>
        <authorList>
            <person name="Whitman W."/>
        </authorList>
    </citation>
    <scope>NUCLEOTIDE SEQUENCE [LARGE SCALE GENOMIC DNA]</scope>
    <source>
        <strain evidence="2 3">CECT 7375</strain>
    </source>
</reference>
<name>A0A3E0DK01_9GAMM</name>
<dbReference type="Proteomes" id="UP000256542">
    <property type="component" value="Unassembled WGS sequence"/>
</dbReference>